<sequence>MKKRKLLFVIDSLVVAGAEKSLITLLTLLDYRKFTVDLMLFAHGEMLEKMLPKEVNILRPLNYTNFTHLSPYKALIYSAKHLDLKMLNSRIKYSFNIRFKNYNNVQKARLFWQCAANVIEENSVYYDIAISYAQGVPTFYVADKVKAEKKFAWVNVSYRLDKKEAEYQKQFYDRFDKIVAVSDSAKDIFLETFPSYNPKVQVIYDINNPQFIYNMADAYEGYNDDFDGIRILTIGRLAYGKGYDIALEACKKLKEKGINFRWYVLGKGPLREEIQQFIKENKLENYFILLGVTANPYPFIKNCDIYVQTSRFEGFGLAIAEARILNKPVVTTRFDTVFNQMIDRKNGLVVDMNADAICEGIMELIRNQNLRNNIIDFLQHEKKGNVEEINRFYQLIG</sequence>
<keyword evidence="2" id="KW-0808">Transferase</keyword>
<dbReference type="Proteomes" id="UP000199087">
    <property type="component" value="Unassembled WGS sequence"/>
</dbReference>
<dbReference type="Pfam" id="PF00534">
    <property type="entry name" value="Glycos_transf_1"/>
    <property type="match status" value="1"/>
</dbReference>
<dbReference type="STRING" id="1499688.BN000_01600"/>
<evidence type="ECO:0000313" key="3">
    <source>
        <dbReference type="Proteomes" id="UP000199087"/>
    </source>
</evidence>
<dbReference type="InterPro" id="IPR001296">
    <property type="entry name" value="Glyco_trans_1"/>
</dbReference>
<dbReference type="AlphaFoldDB" id="A0A0U1NUF6"/>
<reference evidence="3" key="1">
    <citation type="submission" date="2015-05" db="EMBL/GenBank/DDBJ databases">
        <authorList>
            <person name="Urmite Genomes"/>
        </authorList>
    </citation>
    <scope>NUCLEOTIDE SEQUENCE [LARGE SCALE GENOMIC DNA]</scope>
    <source>
        <strain evidence="3">LF1</strain>
    </source>
</reference>
<dbReference type="SUPFAM" id="SSF53756">
    <property type="entry name" value="UDP-Glycosyltransferase/glycogen phosphorylase"/>
    <property type="match status" value="1"/>
</dbReference>
<evidence type="ECO:0000313" key="2">
    <source>
        <dbReference type="EMBL" id="CRK81689.1"/>
    </source>
</evidence>
<dbReference type="RefSeq" id="WP_090632950.1">
    <property type="nucleotide sequence ID" value="NZ_CVRB01000001.1"/>
</dbReference>
<dbReference type="EMBL" id="CVRB01000001">
    <property type="protein sequence ID" value="CRK81689.1"/>
    <property type="molecule type" value="Genomic_DNA"/>
</dbReference>
<proteinExistence type="predicted"/>
<dbReference type="PANTHER" id="PTHR12526">
    <property type="entry name" value="GLYCOSYLTRANSFERASE"/>
    <property type="match status" value="1"/>
</dbReference>
<dbReference type="GO" id="GO:0016757">
    <property type="term" value="F:glycosyltransferase activity"/>
    <property type="evidence" value="ECO:0007669"/>
    <property type="project" value="InterPro"/>
</dbReference>
<dbReference type="OrthoDB" id="9813638at2"/>
<dbReference type="CDD" id="cd03811">
    <property type="entry name" value="GT4_GT28_WabH-like"/>
    <property type="match status" value="1"/>
</dbReference>
<evidence type="ECO:0000259" key="1">
    <source>
        <dbReference type="Pfam" id="PF00534"/>
    </source>
</evidence>
<keyword evidence="3" id="KW-1185">Reference proteome</keyword>
<protein>
    <submittedName>
        <fullName evidence="2">Group 1 glycosyl transferase</fullName>
    </submittedName>
</protein>
<organism evidence="2 3">
    <name type="scientific">Neobacillus massiliamazoniensis</name>
    <dbReference type="NCBI Taxonomy" id="1499688"/>
    <lineage>
        <taxon>Bacteria</taxon>
        <taxon>Bacillati</taxon>
        <taxon>Bacillota</taxon>
        <taxon>Bacilli</taxon>
        <taxon>Bacillales</taxon>
        <taxon>Bacillaceae</taxon>
        <taxon>Neobacillus</taxon>
    </lineage>
</organism>
<accession>A0A0U1NUF6</accession>
<name>A0A0U1NUF6_9BACI</name>
<dbReference type="Gene3D" id="3.40.50.2000">
    <property type="entry name" value="Glycogen Phosphorylase B"/>
    <property type="match status" value="2"/>
</dbReference>
<gene>
    <name evidence="2" type="ORF">BN000_01600</name>
</gene>
<feature type="domain" description="Glycosyl transferase family 1" evidence="1">
    <location>
        <begin position="230"/>
        <end position="375"/>
    </location>
</feature>